<evidence type="ECO:0000256" key="3">
    <source>
        <dbReference type="ARBA" id="ARBA00023002"/>
    </source>
</evidence>
<keyword evidence="2" id="KW-0521">NADP</keyword>
<accession>A0A8K0WW91</accession>
<dbReference type="AlphaFoldDB" id="A0A8K0WW91"/>
<evidence type="ECO:0000256" key="1">
    <source>
        <dbReference type="ARBA" id="ARBA00006484"/>
    </source>
</evidence>
<dbReference type="OrthoDB" id="542013at2759"/>
<dbReference type="PANTHER" id="PTHR24320">
    <property type="entry name" value="RETINOL DEHYDROGENASE"/>
    <property type="match status" value="1"/>
</dbReference>
<sequence length="343" mass="36590">MSSALEKRAPAEDGLIGLLKRMFTKPKPLPAGIRLDGQVAVVTGSNVGLGLAASRQLLGLGLSHLVMGVRSQAKGDAAAEALRREFPAATVTMWTVDLESYESVSAFADRCASLPRLDVAILNAGLMKSSYEKVAATGHEVTLQVNYLSTALMAIRLVAIQKDKKVHGSARPPVLDIVSSDAAYMSELKPKGSVLQHMDTQEESGGAMNLYGRAKLMQILFGIRLAESVDPEDVVVNLSNPGMTKGTAFFDFAGGLAASVVSLIQAMFAREVAVGASVYLDAVLGYGREGHGSLISDWTIKPYPKMCYTAEGKELGARLWEETMEELNFAEASKIIASLGKRP</sequence>
<gene>
    <name evidence="4" type="ORF">B0I35DRAFT_422288</name>
</gene>
<evidence type="ECO:0000313" key="4">
    <source>
        <dbReference type="EMBL" id="KAH7326267.1"/>
    </source>
</evidence>
<evidence type="ECO:0000313" key="5">
    <source>
        <dbReference type="Proteomes" id="UP000813444"/>
    </source>
</evidence>
<reference evidence="4" key="1">
    <citation type="journal article" date="2021" name="Nat. Commun.">
        <title>Genetic determinants of endophytism in the Arabidopsis root mycobiome.</title>
        <authorList>
            <person name="Mesny F."/>
            <person name="Miyauchi S."/>
            <person name="Thiergart T."/>
            <person name="Pickel B."/>
            <person name="Atanasova L."/>
            <person name="Karlsson M."/>
            <person name="Huettel B."/>
            <person name="Barry K.W."/>
            <person name="Haridas S."/>
            <person name="Chen C."/>
            <person name="Bauer D."/>
            <person name="Andreopoulos W."/>
            <person name="Pangilinan J."/>
            <person name="LaButti K."/>
            <person name="Riley R."/>
            <person name="Lipzen A."/>
            <person name="Clum A."/>
            <person name="Drula E."/>
            <person name="Henrissat B."/>
            <person name="Kohler A."/>
            <person name="Grigoriev I.V."/>
            <person name="Martin F.M."/>
            <person name="Hacquard S."/>
        </authorList>
    </citation>
    <scope>NUCLEOTIDE SEQUENCE</scope>
    <source>
        <strain evidence="4">MPI-CAGE-CH-0235</strain>
    </source>
</reference>
<name>A0A8K0WW91_9HYPO</name>
<comment type="caution">
    <text evidence="4">The sequence shown here is derived from an EMBL/GenBank/DDBJ whole genome shotgun (WGS) entry which is preliminary data.</text>
</comment>
<dbReference type="PANTHER" id="PTHR24320:SF252">
    <property type="entry name" value="DEHYDROGENASE_REDUCTASE FAMILY PROTEIN, PUTATIVE (AFU_ORTHOLOGUE AFUA_3G08550)-RELATED"/>
    <property type="match status" value="1"/>
</dbReference>
<evidence type="ECO:0000256" key="2">
    <source>
        <dbReference type="ARBA" id="ARBA00022857"/>
    </source>
</evidence>
<protein>
    <submittedName>
        <fullName evidence="4">Uncharacterized protein</fullName>
    </submittedName>
</protein>
<proteinExistence type="inferred from homology"/>
<dbReference type="EMBL" id="JAGPNK010000002">
    <property type="protein sequence ID" value="KAH7326267.1"/>
    <property type="molecule type" value="Genomic_DNA"/>
</dbReference>
<organism evidence="4 5">
    <name type="scientific">Stachybotrys elegans</name>
    <dbReference type="NCBI Taxonomy" id="80388"/>
    <lineage>
        <taxon>Eukaryota</taxon>
        <taxon>Fungi</taxon>
        <taxon>Dikarya</taxon>
        <taxon>Ascomycota</taxon>
        <taxon>Pezizomycotina</taxon>
        <taxon>Sordariomycetes</taxon>
        <taxon>Hypocreomycetidae</taxon>
        <taxon>Hypocreales</taxon>
        <taxon>Stachybotryaceae</taxon>
        <taxon>Stachybotrys</taxon>
    </lineage>
</organism>
<dbReference type="InterPro" id="IPR002347">
    <property type="entry name" value="SDR_fam"/>
</dbReference>
<dbReference type="GO" id="GO:0016491">
    <property type="term" value="F:oxidoreductase activity"/>
    <property type="evidence" value="ECO:0007669"/>
    <property type="project" value="UniProtKB-KW"/>
</dbReference>
<comment type="similarity">
    <text evidence="1">Belongs to the short-chain dehydrogenases/reductases (SDR) family.</text>
</comment>
<dbReference type="PRINTS" id="PR00081">
    <property type="entry name" value="GDHRDH"/>
</dbReference>
<keyword evidence="3" id="KW-0560">Oxidoreductase</keyword>
<keyword evidence="5" id="KW-1185">Reference proteome</keyword>
<dbReference type="InterPro" id="IPR036291">
    <property type="entry name" value="NAD(P)-bd_dom_sf"/>
</dbReference>
<dbReference type="Pfam" id="PF00106">
    <property type="entry name" value="adh_short"/>
    <property type="match status" value="1"/>
</dbReference>
<dbReference type="Gene3D" id="3.40.50.720">
    <property type="entry name" value="NAD(P)-binding Rossmann-like Domain"/>
    <property type="match status" value="1"/>
</dbReference>
<dbReference type="Proteomes" id="UP000813444">
    <property type="component" value="Unassembled WGS sequence"/>
</dbReference>
<dbReference type="SUPFAM" id="SSF51735">
    <property type="entry name" value="NAD(P)-binding Rossmann-fold domains"/>
    <property type="match status" value="1"/>
</dbReference>